<organism evidence="2 3">
    <name type="scientific">Acidaminococcus fermentans</name>
    <dbReference type="NCBI Taxonomy" id="905"/>
    <lineage>
        <taxon>Bacteria</taxon>
        <taxon>Bacillati</taxon>
        <taxon>Bacillota</taxon>
        <taxon>Negativicutes</taxon>
        <taxon>Acidaminococcales</taxon>
        <taxon>Acidaminococcaceae</taxon>
        <taxon>Acidaminococcus</taxon>
    </lineage>
</organism>
<accession>A0A1H2Z2B6</accession>
<dbReference type="Proteomes" id="UP000182379">
    <property type="component" value="Unassembled WGS sequence"/>
</dbReference>
<gene>
    <name evidence="2" type="ORF">SAMN05216495_11345</name>
</gene>
<feature type="domain" description="Transposase IS66 central" evidence="1">
    <location>
        <begin position="1"/>
        <end position="31"/>
    </location>
</feature>
<dbReference type="EMBL" id="FNOP01000013">
    <property type="protein sequence ID" value="SDX11465.1"/>
    <property type="molecule type" value="Genomic_DNA"/>
</dbReference>
<sequence>MTNNICERAIRNFTIGRKSWLFSASPKGAEASAVKAGL</sequence>
<protein>
    <submittedName>
        <fullName evidence="2">Transposase IS66 family protein</fullName>
    </submittedName>
</protein>
<comment type="caution">
    <text evidence="2">The sequence shown here is derived from an EMBL/GenBank/DDBJ whole genome shotgun (WGS) entry which is preliminary data.</text>
</comment>
<dbReference type="Pfam" id="PF03050">
    <property type="entry name" value="DDE_Tnp_IS66"/>
    <property type="match status" value="1"/>
</dbReference>
<evidence type="ECO:0000259" key="1">
    <source>
        <dbReference type="Pfam" id="PF03050"/>
    </source>
</evidence>
<proteinExistence type="predicted"/>
<reference evidence="2 3" key="1">
    <citation type="submission" date="2016-10" db="EMBL/GenBank/DDBJ databases">
        <authorList>
            <person name="Varghese N."/>
            <person name="Submissions S."/>
        </authorList>
    </citation>
    <scope>NUCLEOTIDE SEQUENCE [LARGE SCALE GENOMIC DNA]</scope>
    <source>
        <strain evidence="2 3">WCC6</strain>
    </source>
</reference>
<dbReference type="InterPro" id="IPR004291">
    <property type="entry name" value="Transposase_IS66_central"/>
</dbReference>
<evidence type="ECO:0000313" key="3">
    <source>
        <dbReference type="Proteomes" id="UP000182379"/>
    </source>
</evidence>
<dbReference type="AlphaFoldDB" id="A0A1H2Z2B6"/>
<name>A0A1H2Z2B6_ACIFE</name>
<evidence type="ECO:0000313" key="2">
    <source>
        <dbReference type="EMBL" id="SDX11465.1"/>
    </source>
</evidence>